<accession>A0ABD0KCS9</accession>
<protein>
    <submittedName>
        <fullName evidence="1">Uncharacterized protein</fullName>
    </submittedName>
</protein>
<name>A0ABD0KCS9_9CAEN</name>
<evidence type="ECO:0000313" key="1">
    <source>
        <dbReference type="EMBL" id="KAK7484776.1"/>
    </source>
</evidence>
<gene>
    <name evidence="1" type="ORF">BaRGS_00023950</name>
</gene>
<dbReference type="AlphaFoldDB" id="A0ABD0KCS9"/>
<feature type="non-terminal residue" evidence="1">
    <location>
        <position position="1"/>
    </location>
</feature>
<comment type="caution">
    <text evidence="1">The sequence shown here is derived from an EMBL/GenBank/DDBJ whole genome shotgun (WGS) entry which is preliminary data.</text>
</comment>
<sequence>EVEGDGSGCTGFRQDICQAMDILKQRAAMKTDPLADSYYPGKRSGDATASKYRKMLEDLRKRREMLKGLRGVFDKAGHVLDREKRWFTCNLNLGFTCQTQEYSAIADYYDFLNSADSPGKRSVPSSAGES</sequence>
<keyword evidence="2" id="KW-1185">Reference proteome</keyword>
<organism evidence="1 2">
    <name type="scientific">Batillaria attramentaria</name>
    <dbReference type="NCBI Taxonomy" id="370345"/>
    <lineage>
        <taxon>Eukaryota</taxon>
        <taxon>Metazoa</taxon>
        <taxon>Spiralia</taxon>
        <taxon>Lophotrochozoa</taxon>
        <taxon>Mollusca</taxon>
        <taxon>Gastropoda</taxon>
        <taxon>Caenogastropoda</taxon>
        <taxon>Sorbeoconcha</taxon>
        <taxon>Cerithioidea</taxon>
        <taxon>Batillariidae</taxon>
        <taxon>Batillaria</taxon>
    </lineage>
</organism>
<proteinExistence type="predicted"/>
<dbReference type="EMBL" id="JACVVK020000204">
    <property type="protein sequence ID" value="KAK7484776.1"/>
    <property type="molecule type" value="Genomic_DNA"/>
</dbReference>
<evidence type="ECO:0000313" key="2">
    <source>
        <dbReference type="Proteomes" id="UP001519460"/>
    </source>
</evidence>
<reference evidence="1 2" key="1">
    <citation type="journal article" date="2023" name="Sci. Data">
        <title>Genome assembly of the Korean intertidal mud-creeper Batillaria attramentaria.</title>
        <authorList>
            <person name="Patra A.K."/>
            <person name="Ho P.T."/>
            <person name="Jun S."/>
            <person name="Lee S.J."/>
            <person name="Kim Y."/>
            <person name="Won Y.J."/>
        </authorList>
    </citation>
    <scope>NUCLEOTIDE SEQUENCE [LARGE SCALE GENOMIC DNA]</scope>
    <source>
        <strain evidence="1">Wonlab-2016</strain>
    </source>
</reference>
<dbReference type="Proteomes" id="UP001519460">
    <property type="component" value="Unassembled WGS sequence"/>
</dbReference>